<dbReference type="Pfam" id="PF04083">
    <property type="entry name" value="Abhydro_lipase"/>
    <property type="match status" value="1"/>
</dbReference>
<dbReference type="AlphaFoldDB" id="A0A8K0GHB0"/>
<feature type="active site" description="Charge relay system" evidence="8">
    <location>
        <position position="363"/>
    </location>
</feature>
<evidence type="ECO:0000313" key="10">
    <source>
        <dbReference type="EMBL" id="KAF2904605.1"/>
    </source>
</evidence>
<keyword evidence="2" id="KW-0732">Signal</keyword>
<comment type="similarity">
    <text evidence="1 7">Belongs to the AB hydrolase superfamily. Lipase family.</text>
</comment>
<proteinExistence type="inferred from homology"/>
<keyword evidence="3 7" id="KW-0378">Hydrolase</keyword>
<sequence length="421" mass="48606">MKFIVLSATIIPIIGLILIKSYSFKNNVCKTFDDYYTDRDQNENCYYNPDGQLATPEIIKRWGYPVETHHVTTEDGYILTLFRIPYGKSTSSKKPGKPVLIQHGHKASSKSFVLTGEKSLAFILANAGYDVWLGNFRATTYSSNHTHLNNKDIEFWNFSFHELGIYDVAAEVEYVSKLRKQKIIYIGFSLGTTAATVYSSIYPDIAESKVEIFIQMAPFIITSGMSTYAYYGLTLWYHLIPYLYTSFDGQDKSHSDFSTMVWSYLCYPYPFQMKLCHVPDMWSIGFSFDQINPETFPVTFSHIRETASAKTTTHVSQMVVSEEFRYYDYSAKENLRKYGSVEPPLYNLTNLRVPMYVVRSDNDRLSSKTGVEKFYASLPEHVKRYGRYVVKHDSFNHIDFVFGKDVVPLVYDHLVKFMSNL</sequence>
<evidence type="ECO:0000256" key="8">
    <source>
        <dbReference type="PIRSR" id="PIRSR000862-1"/>
    </source>
</evidence>
<evidence type="ECO:0000256" key="4">
    <source>
        <dbReference type="ARBA" id="ARBA00022963"/>
    </source>
</evidence>
<dbReference type="GO" id="GO:0016042">
    <property type="term" value="P:lipid catabolic process"/>
    <property type="evidence" value="ECO:0007669"/>
    <property type="project" value="UniProtKB-KW"/>
</dbReference>
<dbReference type="InterPro" id="IPR025483">
    <property type="entry name" value="Lipase_euk"/>
</dbReference>
<dbReference type="OrthoDB" id="9974421at2759"/>
<keyword evidence="6" id="KW-0325">Glycoprotein</keyword>
<accession>A0A8K0GHB0</accession>
<evidence type="ECO:0000259" key="9">
    <source>
        <dbReference type="Pfam" id="PF04083"/>
    </source>
</evidence>
<keyword evidence="5" id="KW-0443">Lipid metabolism</keyword>
<evidence type="ECO:0000256" key="2">
    <source>
        <dbReference type="ARBA" id="ARBA00022729"/>
    </source>
</evidence>
<dbReference type="InterPro" id="IPR006693">
    <property type="entry name" value="AB_hydrolase_lipase"/>
</dbReference>
<name>A0A8K0GHB0_IGNLU</name>
<comment type="caution">
    <text evidence="10">The sequence shown here is derived from an EMBL/GenBank/DDBJ whole genome shotgun (WGS) entry which is preliminary data.</text>
</comment>
<organism evidence="10 11">
    <name type="scientific">Ignelater luminosus</name>
    <name type="common">Cucubano</name>
    <name type="synonym">Pyrophorus luminosus</name>
    <dbReference type="NCBI Taxonomy" id="2038154"/>
    <lineage>
        <taxon>Eukaryota</taxon>
        <taxon>Metazoa</taxon>
        <taxon>Ecdysozoa</taxon>
        <taxon>Arthropoda</taxon>
        <taxon>Hexapoda</taxon>
        <taxon>Insecta</taxon>
        <taxon>Pterygota</taxon>
        <taxon>Neoptera</taxon>
        <taxon>Endopterygota</taxon>
        <taxon>Coleoptera</taxon>
        <taxon>Polyphaga</taxon>
        <taxon>Elateriformia</taxon>
        <taxon>Elateroidea</taxon>
        <taxon>Elateridae</taxon>
        <taxon>Agrypninae</taxon>
        <taxon>Pyrophorini</taxon>
        <taxon>Ignelater</taxon>
    </lineage>
</organism>
<feature type="domain" description="Partial AB-hydrolase lipase" evidence="9">
    <location>
        <begin position="55"/>
        <end position="115"/>
    </location>
</feature>
<gene>
    <name evidence="10" type="ORF">ILUMI_01567</name>
</gene>
<keyword evidence="4 7" id="KW-0442">Lipid degradation</keyword>
<keyword evidence="11" id="KW-1185">Reference proteome</keyword>
<evidence type="ECO:0000256" key="3">
    <source>
        <dbReference type="ARBA" id="ARBA00022801"/>
    </source>
</evidence>
<dbReference type="Proteomes" id="UP000801492">
    <property type="component" value="Unassembled WGS sequence"/>
</dbReference>
<dbReference type="EMBL" id="VTPC01000727">
    <property type="protein sequence ID" value="KAF2904605.1"/>
    <property type="molecule type" value="Genomic_DNA"/>
</dbReference>
<feature type="active site" description="Charge relay system" evidence="8">
    <location>
        <position position="397"/>
    </location>
</feature>
<evidence type="ECO:0000313" key="11">
    <source>
        <dbReference type="Proteomes" id="UP000801492"/>
    </source>
</evidence>
<dbReference type="PIRSF" id="PIRSF000862">
    <property type="entry name" value="Steryl_ester_lip"/>
    <property type="match status" value="1"/>
</dbReference>
<dbReference type="Gene3D" id="3.40.50.1820">
    <property type="entry name" value="alpha/beta hydrolase"/>
    <property type="match status" value="1"/>
</dbReference>
<dbReference type="SUPFAM" id="SSF53474">
    <property type="entry name" value="alpha/beta-Hydrolases"/>
    <property type="match status" value="1"/>
</dbReference>
<dbReference type="FunFam" id="3.40.50.1820:FF:000057">
    <property type="entry name" value="Lipase"/>
    <property type="match status" value="1"/>
</dbReference>
<dbReference type="PANTHER" id="PTHR11005">
    <property type="entry name" value="LYSOSOMAL ACID LIPASE-RELATED"/>
    <property type="match status" value="1"/>
</dbReference>
<evidence type="ECO:0000256" key="5">
    <source>
        <dbReference type="ARBA" id="ARBA00023098"/>
    </source>
</evidence>
<evidence type="ECO:0000256" key="1">
    <source>
        <dbReference type="ARBA" id="ARBA00010701"/>
    </source>
</evidence>
<reference evidence="10" key="1">
    <citation type="submission" date="2019-08" db="EMBL/GenBank/DDBJ databases">
        <title>The genome of the North American firefly Photinus pyralis.</title>
        <authorList>
            <consortium name="Photinus pyralis genome working group"/>
            <person name="Fallon T.R."/>
            <person name="Sander Lower S.E."/>
            <person name="Weng J.-K."/>
        </authorList>
    </citation>
    <scope>NUCLEOTIDE SEQUENCE</scope>
    <source>
        <strain evidence="10">TRF0915ILg1</strain>
        <tissue evidence="10">Whole body</tissue>
    </source>
</reference>
<evidence type="ECO:0000256" key="6">
    <source>
        <dbReference type="ARBA" id="ARBA00023180"/>
    </source>
</evidence>
<dbReference type="GO" id="GO:0016788">
    <property type="term" value="F:hydrolase activity, acting on ester bonds"/>
    <property type="evidence" value="ECO:0007669"/>
    <property type="project" value="InterPro"/>
</dbReference>
<dbReference type="InterPro" id="IPR029058">
    <property type="entry name" value="AB_hydrolase_fold"/>
</dbReference>
<feature type="active site" description="Nucleophile" evidence="8">
    <location>
        <position position="189"/>
    </location>
</feature>
<protein>
    <recommendedName>
        <fullName evidence="7">Lipase</fullName>
    </recommendedName>
</protein>
<evidence type="ECO:0000256" key="7">
    <source>
        <dbReference type="PIRNR" id="PIRNR000862"/>
    </source>
</evidence>